<name>A0A241PYI1_FUSNP</name>
<proteinExistence type="predicted"/>
<reference evidence="2 4" key="2">
    <citation type="submission" date="2017-06" db="EMBL/GenBank/DDBJ databases">
        <title>Genome sequencing of Fusobacterium nucleatum subsp. polymorphum KCOM 1275 (=ChDC F310).</title>
        <authorList>
            <person name="Kook J.-K."/>
            <person name="Park S.-N."/>
            <person name="Lim Y.K."/>
            <person name="Roh H."/>
        </authorList>
    </citation>
    <scope>NUCLEOTIDE SEQUENCE [LARGE SCALE GENOMIC DNA]</scope>
    <source>
        <strain evidence="2 4">KCOM 1275</strain>
    </source>
</reference>
<keyword evidence="3" id="KW-1185">Reference proteome</keyword>
<evidence type="ECO:0000313" key="2">
    <source>
        <dbReference type="EMBL" id="ASG27527.1"/>
    </source>
</evidence>
<dbReference type="AlphaFoldDB" id="A0A241PYI1"/>
<evidence type="ECO:0000313" key="4">
    <source>
        <dbReference type="Proteomes" id="UP000197638"/>
    </source>
</evidence>
<evidence type="ECO:0000313" key="3">
    <source>
        <dbReference type="Proteomes" id="UP000196759"/>
    </source>
</evidence>
<gene>
    <name evidence="1" type="ORF">CBG50_02680</name>
    <name evidence="2" type="ORF">CBG61_00265</name>
</gene>
<organism evidence="2 4">
    <name type="scientific">Fusobacterium nucleatum subsp. polymorphum</name>
    <name type="common">Fusobacterium polymorphum</name>
    <dbReference type="NCBI Taxonomy" id="76857"/>
    <lineage>
        <taxon>Bacteria</taxon>
        <taxon>Fusobacteriati</taxon>
        <taxon>Fusobacteriota</taxon>
        <taxon>Fusobacteriia</taxon>
        <taxon>Fusobacteriales</taxon>
        <taxon>Fusobacteriaceae</taxon>
        <taxon>Fusobacterium</taxon>
    </lineage>
</organism>
<accession>A0A241PYI1</accession>
<reference evidence="1 3" key="1">
    <citation type="submission" date="2017-06" db="EMBL/GenBank/DDBJ databases">
        <title>Draft genome sequence of Fusobacterium nucleatum subsp. polymorphum KCOM 1260 (=ChDC F218).</title>
        <authorList>
            <person name="Kook J.-K."/>
            <person name="Park S.-N."/>
            <person name="Lim Y.K."/>
            <person name="Roh H."/>
        </authorList>
    </citation>
    <scope>NUCLEOTIDE SEQUENCE [LARGE SCALE GENOMIC DNA]</scope>
    <source>
        <strain evidence="1">KCOM 1260</strain>
        <strain evidence="3">KCOM 1260 (ChDC F218)</strain>
    </source>
</reference>
<sequence>MWLIKVHISQEAPTSTSGSSSLYSKYKKIKIIILPGDIVNKSFKLRKYRHLKKLKEKMNLLGKNI</sequence>
<dbReference type="EMBL" id="CP021934">
    <property type="protein sequence ID" value="ASC02307.1"/>
    <property type="molecule type" value="Genomic_DNA"/>
</dbReference>
<dbReference type="Proteomes" id="UP000196759">
    <property type="component" value="Chromosome"/>
</dbReference>
<dbReference type="EMBL" id="CP022123">
    <property type="protein sequence ID" value="ASG27527.1"/>
    <property type="molecule type" value="Genomic_DNA"/>
</dbReference>
<dbReference type="Proteomes" id="UP000197638">
    <property type="component" value="Chromosome"/>
</dbReference>
<protein>
    <submittedName>
        <fullName evidence="2">Uncharacterized protein</fullName>
    </submittedName>
</protein>
<dbReference type="RefSeq" id="WP_005899328.1">
    <property type="nucleotide sequence ID" value="NZ_CP021934.1"/>
</dbReference>
<evidence type="ECO:0000313" key="1">
    <source>
        <dbReference type="EMBL" id="ASC02307.1"/>
    </source>
</evidence>